<dbReference type="PROSITE" id="PS51729">
    <property type="entry name" value="GNAT_YJDJ"/>
    <property type="match status" value="1"/>
</dbReference>
<sequence>MAIELLDEREAGRLLAVEDGAVVGFIAYFVLDAEPHALVAVHTVVEPGHEGRGIAGDLVGTFYGIAASEGVPVVPLCPYAASWAAKHPDRAPVPPAAVVEAAKAQLDADSGQW</sequence>
<dbReference type="InterPro" id="IPR031165">
    <property type="entry name" value="GNAT_YJDJ"/>
</dbReference>
<keyword evidence="2" id="KW-1185">Reference proteome</keyword>
<name>A0A2K8PC11_STRLA</name>
<dbReference type="Pfam" id="PF14542">
    <property type="entry name" value="Acetyltransf_CG"/>
    <property type="match status" value="1"/>
</dbReference>
<dbReference type="CDD" id="cd04301">
    <property type="entry name" value="NAT_SF"/>
    <property type="match status" value="1"/>
</dbReference>
<reference evidence="1 2" key="1">
    <citation type="submission" date="2017-11" db="EMBL/GenBank/DDBJ databases">
        <title>Complete genome sequence of Streptomyces lavendulae subsp. lavendulae CCM 3239 (formerly 'Streptomyces aureofaciens CCM 3239'), the producer of the angucycline-type antibiotic auricin.</title>
        <authorList>
            <person name="Busche T."/>
            <person name="Novakova R."/>
            <person name="Al'Dilaimi A."/>
            <person name="Homerova D."/>
            <person name="Feckova L."/>
            <person name="Rezuchova B."/>
            <person name="Mingyar E."/>
            <person name="Csolleiova D."/>
            <person name="Bekeova C."/>
            <person name="Winkler A."/>
            <person name="Sevcikova B."/>
            <person name="Kalinowski J."/>
            <person name="Kormanec J."/>
            <person name="Ruckert C."/>
        </authorList>
    </citation>
    <scope>NUCLEOTIDE SEQUENCE [LARGE SCALE GENOMIC DNA]</scope>
    <source>
        <strain evidence="1 2">CCM 3239</strain>
    </source>
</reference>
<gene>
    <name evidence="1" type="ORF">SLAV_06350</name>
</gene>
<dbReference type="InterPro" id="IPR016181">
    <property type="entry name" value="Acyl_CoA_acyltransferase"/>
</dbReference>
<dbReference type="SUPFAM" id="SSF55729">
    <property type="entry name" value="Acyl-CoA N-acyltransferases (Nat)"/>
    <property type="match status" value="1"/>
</dbReference>
<dbReference type="AlphaFoldDB" id="A0A2K8PC11"/>
<proteinExistence type="predicted"/>
<dbReference type="Gene3D" id="3.40.630.30">
    <property type="match status" value="1"/>
</dbReference>
<evidence type="ECO:0000313" key="1">
    <source>
        <dbReference type="EMBL" id="ATZ23175.1"/>
    </source>
</evidence>
<organism evidence="1 2">
    <name type="scientific">Streptomyces lavendulae subsp. lavendulae</name>
    <dbReference type="NCBI Taxonomy" id="58340"/>
    <lineage>
        <taxon>Bacteria</taxon>
        <taxon>Bacillati</taxon>
        <taxon>Actinomycetota</taxon>
        <taxon>Actinomycetes</taxon>
        <taxon>Kitasatosporales</taxon>
        <taxon>Streptomycetaceae</taxon>
        <taxon>Streptomyces</taxon>
    </lineage>
</organism>
<dbReference type="EMBL" id="CP024985">
    <property type="protein sequence ID" value="ATZ23175.1"/>
    <property type="molecule type" value="Genomic_DNA"/>
</dbReference>
<dbReference type="OrthoDB" id="5405911at2"/>
<dbReference type="Proteomes" id="UP000231791">
    <property type="component" value="Chromosome"/>
</dbReference>
<dbReference type="GeneID" id="49382389"/>
<protein>
    <submittedName>
        <fullName evidence="1">Uncharacterized protein</fullName>
    </submittedName>
</protein>
<accession>A0A2K8PC11</accession>
<evidence type="ECO:0000313" key="2">
    <source>
        <dbReference type="Proteomes" id="UP000231791"/>
    </source>
</evidence>
<dbReference type="KEGG" id="slx:SLAV_06350"/>
<dbReference type="RefSeq" id="WP_030224264.1">
    <property type="nucleotide sequence ID" value="NZ_CP024985.1"/>
</dbReference>